<dbReference type="Pfam" id="PF01048">
    <property type="entry name" value="PNP_UDP_1"/>
    <property type="match status" value="1"/>
</dbReference>
<reference evidence="3" key="1">
    <citation type="submission" date="2016-06" db="EMBL/GenBank/DDBJ databases">
        <title>Draft Genome sequence of the fungus Inonotus baumii.</title>
        <authorList>
            <person name="Zhu H."/>
            <person name="Lin W."/>
        </authorList>
    </citation>
    <scope>NUCLEOTIDE SEQUENCE</scope>
    <source>
        <strain evidence="3">821</strain>
    </source>
</reference>
<dbReference type="GO" id="GO:0006218">
    <property type="term" value="P:uridine catabolic process"/>
    <property type="evidence" value="ECO:0007669"/>
    <property type="project" value="TreeGrafter"/>
</dbReference>
<organism evidence="3 4">
    <name type="scientific">Sanghuangporus baumii</name>
    <name type="common">Phellinus baumii</name>
    <dbReference type="NCBI Taxonomy" id="108892"/>
    <lineage>
        <taxon>Eukaryota</taxon>
        <taxon>Fungi</taxon>
        <taxon>Dikarya</taxon>
        <taxon>Basidiomycota</taxon>
        <taxon>Agaricomycotina</taxon>
        <taxon>Agaricomycetes</taxon>
        <taxon>Hymenochaetales</taxon>
        <taxon>Hymenochaetaceae</taxon>
        <taxon>Sanghuangporus</taxon>
    </lineage>
</organism>
<evidence type="ECO:0000313" key="3">
    <source>
        <dbReference type="EMBL" id="OCB91137.1"/>
    </source>
</evidence>
<dbReference type="AlphaFoldDB" id="A0A9Q5I3Q5"/>
<feature type="compositionally biased region" description="Low complexity" evidence="1">
    <location>
        <begin position="265"/>
        <end position="290"/>
    </location>
</feature>
<dbReference type="Gene3D" id="3.40.50.1580">
    <property type="entry name" value="Nucleoside phosphorylase domain"/>
    <property type="match status" value="2"/>
</dbReference>
<dbReference type="CDD" id="cd17769">
    <property type="entry name" value="NP_TgUP-like"/>
    <property type="match status" value="1"/>
</dbReference>
<proteinExistence type="predicted"/>
<name>A0A9Q5I3Q5_SANBA</name>
<protein>
    <submittedName>
        <fullName evidence="3">Purine and uridine phosphorylase</fullName>
    </submittedName>
</protein>
<dbReference type="Proteomes" id="UP000757232">
    <property type="component" value="Unassembled WGS sequence"/>
</dbReference>
<evidence type="ECO:0000256" key="1">
    <source>
        <dbReference type="SAM" id="MobiDB-lite"/>
    </source>
</evidence>
<evidence type="ECO:0000313" key="4">
    <source>
        <dbReference type="Proteomes" id="UP000757232"/>
    </source>
</evidence>
<dbReference type="InterPro" id="IPR035994">
    <property type="entry name" value="Nucleoside_phosphorylase_sf"/>
</dbReference>
<dbReference type="GO" id="GO:0005829">
    <property type="term" value="C:cytosol"/>
    <property type="evidence" value="ECO:0007669"/>
    <property type="project" value="TreeGrafter"/>
</dbReference>
<keyword evidence="4" id="KW-1185">Reference proteome</keyword>
<sequence length="360" mass="38950">MKETFTNANFPRTADGRVYHLGVTVGAPSRAETISRLLDQGEHSDHHGDVYRPVPAVFRLSSERGFLTITGRFRGVPISIVSIGMGYPNMDFFVREVRECVEGDLVIVRLGSCGGLTDHPVGTLVVPTASVVVRRNYDYNFLNSANSTNGPAYQITKPVAADPQLQSFLANKLRSATPLDPPATITDDAGRQTSFPDHNETLIDDLIKEVPGLATLEMETFHLLHLASVWRPRHVQIDSVAPPAPPTSSPVSPSITPPPTSDDFNTASNPPAATSSNNASAKTGVSGSTVTTTPRIRAASVQMIFAQRRSQDFITPLRVAALEEWSGRVVLEALTSFHIPAENLHAESGTVWEKSKLHLG</sequence>
<dbReference type="SUPFAM" id="SSF53167">
    <property type="entry name" value="Purine and uridine phosphorylases"/>
    <property type="match status" value="1"/>
</dbReference>
<dbReference type="PANTHER" id="PTHR43691">
    <property type="entry name" value="URIDINE PHOSPHORYLASE"/>
    <property type="match status" value="1"/>
</dbReference>
<comment type="caution">
    <text evidence="3">The sequence shown here is derived from an EMBL/GenBank/DDBJ whole genome shotgun (WGS) entry which is preliminary data.</text>
</comment>
<evidence type="ECO:0000259" key="2">
    <source>
        <dbReference type="Pfam" id="PF01048"/>
    </source>
</evidence>
<gene>
    <name evidence="3" type="ORF">A7U60_g1619</name>
</gene>
<dbReference type="GO" id="GO:0004850">
    <property type="term" value="F:uridine phosphorylase activity"/>
    <property type="evidence" value="ECO:0007669"/>
    <property type="project" value="TreeGrafter"/>
</dbReference>
<dbReference type="EMBL" id="LNZH02000104">
    <property type="protein sequence ID" value="OCB91137.1"/>
    <property type="molecule type" value="Genomic_DNA"/>
</dbReference>
<feature type="region of interest" description="Disordered" evidence="1">
    <location>
        <begin position="240"/>
        <end position="290"/>
    </location>
</feature>
<accession>A0A9Q5I3Q5</accession>
<dbReference type="OrthoDB" id="416752at2759"/>
<dbReference type="PANTHER" id="PTHR43691:SF14">
    <property type="entry name" value="URIDINE PHOSPHORYLASE"/>
    <property type="match status" value="1"/>
</dbReference>
<dbReference type="InterPro" id="IPR000845">
    <property type="entry name" value="Nucleoside_phosphorylase_d"/>
</dbReference>
<feature type="domain" description="Nucleoside phosphorylase" evidence="2">
    <location>
        <begin position="22"/>
        <end position="228"/>
    </location>
</feature>